<dbReference type="Pfam" id="PF00646">
    <property type="entry name" value="F-box"/>
    <property type="match status" value="1"/>
</dbReference>
<proteinExistence type="predicted"/>
<dbReference type="EMBL" id="JALJOV010000019">
    <property type="protein sequence ID" value="KAK9868639.1"/>
    <property type="molecule type" value="Genomic_DNA"/>
</dbReference>
<name>A0AAW1TG75_9CHLO</name>
<feature type="domain" description="F-box" evidence="2">
    <location>
        <begin position="18"/>
        <end position="58"/>
    </location>
</feature>
<sequence>MDNTRLAQSPEHDGIAMLPLDLWMRVLGHLDTADRMKARGVCQAFSHFGQGENVTVKSSVLTESHAISLMVFLGRQAKPASNRPMLDLREAELLVRMVPAGLKALQLHTNAAIVSSAAWARIPALTELQLRLSDKAPVPPHTPGLPHSAAGLSSLTSLRILTFPQTDAPAGLIEPSLLALPFLQDLNFGEDPFSCKPELSAFPMLTEVQVLGANSALPGWIQGQSILSLGCSHLSISCRNIDIAELQCEVLHIFLDDDENMISVHDLLTMPRLRCLHLSKFRPRFARERASEPLALYLEGLDSVIRKTF</sequence>
<dbReference type="InterPro" id="IPR032675">
    <property type="entry name" value="LRR_dom_sf"/>
</dbReference>
<comment type="caution">
    <text evidence="3">The sequence shown here is derived from an EMBL/GenBank/DDBJ whole genome shotgun (WGS) entry which is preliminary data.</text>
</comment>
<evidence type="ECO:0000313" key="3">
    <source>
        <dbReference type="EMBL" id="KAK9868639.1"/>
    </source>
</evidence>
<dbReference type="SMART" id="SM00256">
    <property type="entry name" value="FBOX"/>
    <property type="match status" value="1"/>
</dbReference>
<evidence type="ECO:0000256" key="1">
    <source>
        <dbReference type="ARBA" id="ARBA00004430"/>
    </source>
</evidence>
<protein>
    <recommendedName>
        <fullName evidence="2">F-box domain-containing protein</fullName>
    </recommendedName>
</protein>
<gene>
    <name evidence="3" type="ORF">WJX84_007115</name>
</gene>
<dbReference type="SUPFAM" id="SSF52058">
    <property type="entry name" value="L domain-like"/>
    <property type="match status" value="1"/>
</dbReference>
<dbReference type="SUPFAM" id="SSF81383">
    <property type="entry name" value="F-box domain"/>
    <property type="match status" value="1"/>
</dbReference>
<dbReference type="Proteomes" id="UP001485043">
    <property type="component" value="Unassembled WGS sequence"/>
</dbReference>
<dbReference type="InterPro" id="IPR001810">
    <property type="entry name" value="F-box_dom"/>
</dbReference>
<dbReference type="InterPro" id="IPR036047">
    <property type="entry name" value="F-box-like_dom_sf"/>
</dbReference>
<dbReference type="AlphaFoldDB" id="A0AAW1TG75"/>
<dbReference type="Gene3D" id="3.80.10.10">
    <property type="entry name" value="Ribonuclease Inhibitor"/>
    <property type="match status" value="1"/>
</dbReference>
<accession>A0AAW1TG75</accession>
<evidence type="ECO:0000259" key="2">
    <source>
        <dbReference type="SMART" id="SM00256"/>
    </source>
</evidence>
<organism evidence="3 4">
    <name type="scientific">Apatococcus fuscideae</name>
    <dbReference type="NCBI Taxonomy" id="2026836"/>
    <lineage>
        <taxon>Eukaryota</taxon>
        <taxon>Viridiplantae</taxon>
        <taxon>Chlorophyta</taxon>
        <taxon>core chlorophytes</taxon>
        <taxon>Trebouxiophyceae</taxon>
        <taxon>Chlorellales</taxon>
        <taxon>Chlorellaceae</taxon>
        <taxon>Apatococcus</taxon>
    </lineage>
</organism>
<evidence type="ECO:0000313" key="4">
    <source>
        <dbReference type="Proteomes" id="UP001485043"/>
    </source>
</evidence>
<dbReference type="GO" id="GO:0005930">
    <property type="term" value="C:axoneme"/>
    <property type="evidence" value="ECO:0007669"/>
    <property type="project" value="UniProtKB-SubCell"/>
</dbReference>
<keyword evidence="4" id="KW-1185">Reference proteome</keyword>
<comment type="subcellular location">
    <subcellularLocation>
        <location evidence="1">Cytoplasm</location>
        <location evidence="1">Cytoskeleton</location>
        <location evidence="1">Cilium axoneme</location>
    </subcellularLocation>
</comment>
<reference evidence="3 4" key="1">
    <citation type="journal article" date="2024" name="Nat. Commun.">
        <title>Phylogenomics reveals the evolutionary origins of lichenization in chlorophyte algae.</title>
        <authorList>
            <person name="Puginier C."/>
            <person name="Libourel C."/>
            <person name="Otte J."/>
            <person name="Skaloud P."/>
            <person name="Haon M."/>
            <person name="Grisel S."/>
            <person name="Petersen M."/>
            <person name="Berrin J.G."/>
            <person name="Delaux P.M."/>
            <person name="Dal Grande F."/>
            <person name="Keller J."/>
        </authorList>
    </citation>
    <scope>NUCLEOTIDE SEQUENCE [LARGE SCALE GENOMIC DNA]</scope>
    <source>
        <strain evidence="3 4">SAG 2523</strain>
    </source>
</reference>